<accession>A0ACC2P118</accession>
<dbReference type="EMBL" id="CM056742">
    <property type="protein sequence ID" value="KAJ8677009.1"/>
    <property type="molecule type" value="Genomic_DNA"/>
</dbReference>
<keyword evidence="2" id="KW-1185">Reference proteome</keyword>
<name>A0ACC2P118_9HYME</name>
<evidence type="ECO:0000313" key="1">
    <source>
        <dbReference type="EMBL" id="KAJ8677009.1"/>
    </source>
</evidence>
<organism evidence="1 2">
    <name type="scientific">Eretmocerus hayati</name>
    <dbReference type="NCBI Taxonomy" id="131215"/>
    <lineage>
        <taxon>Eukaryota</taxon>
        <taxon>Metazoa</taxon>
        <taxon>Ecdysozoa</taxon>
        <taxon>Arthropoda</taxon>
        <taxon>Hexapoda</taxon>
        <taxon>Insecta</taxon>
        <taxon>Pterygota</taxon>
        <taxon>Neoptera</taxon>
        <taxon>Endopterygota</taxon>
        <taxon>Hymenoptera</taxon>
        <taxon>Apocrita</taxon>
        <taxon>Proctotrupomorpha</taxon>
        <taxon>Chalcidoidea</taxon>
        <taxon>Aphelinidae</taxon>
        <taxon>Aphelininae</taxon>
        <taxon>Eretmocerus</taxon>
    </lineage>
</organism>
<proteinExistence type="predicted"/>
<protein>
    <submittedName>
        <fullName evidence="1">Uncharacterized protein</fullName>
    </submittedName>
</protein>
<sequence length="793" mass="89865">MCNPLPSSLPNTSGNSCIHLADLFYRSTTLNYFGNSHRQLPRLKVFGKKLPNLPSCYNMVLARNTISPPIHAPKRMLPSMNMNSQISNDDSSGTDHDHRYICNVGGTSYALGIEPIDSPDTKDSEMNTFLEGSSVVTSSVVNNMSHMAFDIEPQHRTLTCERIMSDSGGTLEESNLNYLHSQAIVECSHWFSPNPHDLDAQSGQHKPLIPDLDQEIDYTNTQNVTQNHRIPVYDSMQNFLTVDDERQWARSEASVMYEADVHDQNQNLHLMNLNPINSNYPDDTPDEVTQYSSHIVERVKEPFFNLNSQEDALVHRDSLYCPELVHHDASTSSNHIWIDATSEQFSNDNNLGTAHFPISVNLTEPTESLKPFSEEDRAEMARPRDQDDFGELQQYDKVNPQTFTTLGDSSRGNYVDSPDQNGEPSDENSKESDVMEYQWWNQEYHYSNECQIGKDHPKDGDQDIECKLGEAITFCSIPSHEPRDLRDSKPLPQEWSEHPCPTALQGLENSCWDQSINHPLREPDITDDHRPVGEDAHDTTVDSPMGVCDQGFFRFAMEAGHNLLQLTPLEATHSNDRNRMNPIIVTSRGNMRGIAVIATSTDAFDDGNTETESSSPVEEGIHVPDKRKHSLHEPRGGDFVLHCNSENEHDIREVHPSVTSERPKLVRKGSHVSETSLEKFNFKEEPSVIEDTLEVIEDFSKQSFAETDSNSSRDLKSHEFDQNLVTPQPISRAESHQRGHFNNEDSIDETRIILGGSNNASYRMSDGTLERYAHEYDSTFFIPRESNHTRREH</sequence>
<evidence type="ECO:0000313" key="2">
    <source>
        <dbReference type="Proteomes" id="UP001239111"/>
    </source>
</evidence>
<reference evidence="1" key="1">
    <citation type="submission" date="2023-04" db="EMBL/GenBank/DDBJ databases">
        <title>A chromosome-level genome assembly of the parasitoid wasp Eretmocerus hayati.</title>
        <authorList>
            <person name="Zhong Y."/>
            <person name="Liu S."/>
            <person name="Liu Y."/>
        </authorList>
    </citation>
    <scope>NUCLEOTIDE SEQUENCE</scope>
    <source>
        <strain evidence="1">ZJU_SS_LIU_2023</strain>
    </source>
</reference>
<dbReference type="Proteomes" id="UP001239111">
    <property type="component" value="Chromosome 2"/>
</dbReference>
<comment type="caution">
    <text evidence="1">The sequence shown here is derived from an EMBL/GenBank/DDBJ whole genome shotgun (WGS) entry which is preliminary data.</text>
</comment>
<gene>
    <name evidence="1" type="ORF">QAD02_012796</name>
</gene>